<feature type="signal peptide" evidence="4">
    <location>
        <begin position="1"/>
        <end position="22"/>
    </location>
</feature>
<feature type="chain" id="PRO_5009133528" evidence="4">
    <location>
        <begin position="23"/>
        <end position="341"/>
    </location>
</feature>
<comment type="similarity">
    <text evidence="1">Belongs to the glycosyl hydrolase 32 family.</text>
</comment>
<organism evidence="6 7">
    <name type="scientific">Wickerhamomyces anomalus (strain ATCC 58044 / CBS 1984 / NCYC 433 / NRRL Y-366-8)</name>
    <name type="common">Yeast</name>
    <name type="synonym">Hansenula anomala</name>
    <dbReference type="NCBI Taxonomy" id="683960"/>
    <lineage>
        <taxon>Eukaryota</taxon>
        <taxon>Fungi</taxon>
        <taxon>Dikarya</taxon>
        <taxon>Ascomycota</taxon>
        <taxon>Saccharomycotina</taxon>
        <taxon>Saccharomycetes</taxon>
        <taxon>Phaffomycetales</taxon>
        <taxon>Wickerhamomycetaceae</taxon>
        <taxon>Wickerhamomyces</taxon>
    </lineage>
</organism>
<dbReference type="SUPFAM" id="SSF75005">
    <property type="entry name" value="Arabinanase/levansucrase/invertase"/>
    <property type="match status" value="1"/>
</dbReference>
<dbReference type="PANTHER" id="PTHR42800:SF1">
    <property type="entry name" value="EXOINULINASE INUD (AFU_ORTHOLOGUE AFUA_5G00480)"/>
    <property type="match status" value="1"/>
</dbReference>
<evidence type="ECO:0000313" key="6">
    <source>
        <dbReference type="EMBL" id="ODQ57415.1"/>
    </source>
</evidence>
<evidence type="ECO:0000259" key="5">
    <source>
        <dbReference type="Pfam" id="PF00251"/>
    </source>
</evidence>
<dbReference type="RefSeq" id="XP_019036622.1">
    <property type="nucleotide sequence ID" value="XM_019183797.1"/>
</dbReference>
<accession>A0A1E3NWB8</accession>
<keyword evidence="2 6" id="KW-0378">Hydrolase</keyword>
<dbReference type="OrthoDB" id="202537at2759"/>
<sequence length="341" mass="39454">MVQLQVTLLLTVLTTFTRLVAAKAGEIGKPSNKQDDDKLRPQFHLTPGKGWMNDPNGLWYDRKDKIWHAYYQHNKDHNVWNSPISWGHSTSKDLVSWDYYGNALSPKDPGEGYFSGSIVVDRENTSGFFNESTPKEQRAVAMYTHNTNKEVQSLAYTLDGGYSWTEYDRNPVIDMNTAQQRDPKIFWHQDTKKWVMLIARTQKYKVQFFTSKNLKDWEHVSDFEMEVENPSKGDGSSHKWVLTLALHPGSPLGGPLNQYFIGEFDGKRFTPDDHATRLMDYGKDFYSFTTFDSADEEDGPNLGLAWATNWQYATVVPTENFRSFELILERESNFTFWTLYS</sequence>
<evidence type="ECO:0000256" key="2">
    <source>
        <dbReference type="ARBA" id="ARBA00022801"/>
    </source>
</evidence>
<gene>
    <name evidence="6" type="ORF">WICANDRAFT_64764</name>
</gene>
<evidence type="ECO:0000256" key="1">
    <source>
        <dbReference type="ARBA" id="ARBA00009902"/>
    </source>
</evidence>
<dbReference type="GO" id="GO:0005737">
    <property type="term" value="C:cytoplasm"/>
    <property type="evidence" value="ECO:0007669"/>
    <property type="project" value="TreeGrafter"/>
</dbReference>
<dbReference type="GO" id="GO:0004575">
    <property type="term" value="F:sucrose alpha-glucosidase activity"/>
    <property type="evidence" value="ECO:0007669"/>
    <property type="project" value="TreeGrafter"/>
</dbReference>
<dbReference type="Pfam" id="PF00251">
    <property type="entry name" value="Glyco_hydro_32N"/>
    <property type="match status" value="1"/>
</dbReference>
<protein>
    <submittedName>
        <fullName evidence="6">Glycoside hydrolase family 32 protein</fullName>
    </submittedName>
</protein>
<dbReference type="GO" id="GO:0005576">
    <property type="term" value="C:extracellular region"/>
    <property type="evidence" value="ECO:0007669"/>
    <property type="project" value="UniProtKB-ARBA"/>
</dbReference>
<feature type="domain" description="Glycosyl hydrolase family 32 N-terminal" evidence="5">
    <location>
        <begin position="44"/>
        <end position="324"/>
    </location>
</feature>
<evidence type="ECO:0000313" key="7">
    <source>
        <dbReference type="Proteomes" id="UP000094112"/>
    </source>
</evidence>
<name>A0A1E3NWB8_WICAA</name>
<dbReference type="STRING" id="683960.A0A1E3NWB8"/>
<dbReference type="Proteomes" id="UP000094112">
    <property type="component" value="Unassembled WGS sequence"/>
</dbReference>
<dbReference type="InterPro" id="IPR013148">
    <property type="entry name" value="Glyco_hydro_32_N"/>
</dbReference>
<dbReference type="AlphaFoldDB" id="A0A1E3NWB8"/>
<dbReference type="EMBL" id="KV454213">
    <property type="protein sequence ID" value="ODQ57415.1"/>
    <property type="molecule type" value="Genomic_DNA"/>
</dbReference>
<keyword evidence="7" id="KW-1185">Reference proteome</keyword>
<keyword evidence="3" id="KW-0326">Glycosidase</keyword>
<evidence type="ECO:0000256" key="4">
    <source>
        <dbReference type="SAM" id="SignalP"/>
    </source>
</evidence>
<evidence type="ECO:0000256" key="3">
    <source>
        <dbReference type="ARBA" id="ARBA00023295"/>
    </source>
</evidence>
<dbReference type="PROSITE" id="PS00609">
    <property type="entry name" value="GLYCOSYL_HYDROL_F32"/>
    <property type="match status" value="1"/>
</dbReference>
<dbReference type="CDD" id="cd18622">
    <property type="entry name" value="GH32_Inu-like"/>
    <property type="match status" value="1"/>
</dbReference>
<reference evidence="6 7" key="1">
    <citation type="journal article" date="2016" name="Proc. Natl. Acad. Sci. U.S.A.">
        <title>Comparative genomics of biotechnologically important yeasts.</title>
        <authorList>
            <person name="Riley R."/>
            <person name="Haridas S."/>
            <person name="Wolfe K.H."/>
            <person name="Lopes M.R."/>
            <person name="Hittinger C.T."/>
            <person name="Goeker M."/>
            <person name="Salamov A.A."/>
            <person name="Wisecaver J.H."/>
            <person name="Long T.M."/>
            <person name="Calvey C.H."/>
            <person name="Aerts A.L."/>
            <person name="Barry K.W."/>
            <person name="Choi C."/>
            <person name="Clum A."/>
            <person name="Coughlan A.Y."/>
            <person name="Deshpande S."/>
            <person name="Douglass A.P."/>
            <person name="Hanson S.J."/>
            <person name="Klenk H.-P."/>
            <person name="LaButti K.M."/>
            <person name="Lapidus A."/>
            <person name="Lindquist E.A."/>
            <person name="Lipzen A.M."/>
            <person name="Meier-Kolthoff J.P."/>
            <person name="Ohm R.A."/>
            <person name="Otillar R.P."/>
            <person name="Pangilinan J.L."/>
            <person name="Peng Y."/>
            <person name="Rokas A."/>
            <person name="Rosa C.A."/>
            <person name="Scheuner C."/>
            <person name="Sibirny A.A."/>
            <person name="Slot J.C."/>
            <person name="Stielow J.B."/>
            <person name="Sun H."/>
            <person name="Kurtzman C.P."/>
            <person name="Blackwell M."/>
            <person name="Grigoriev I.V."/>
            <person name="Jeffries T.W."/>
        </authorList>
    </citation>
    <scope>NUCLEOTIDE SEQUENCE [LARGE SCALE GENOMIC DNA]</scope>
    <source>
        <strain evidence="7">ATCC 58044 / CBS 1984 / NCYC 433 / NRRL Y-366-8</strain>
    </source>
</reference>
<proteinExistence type="inferred from homology"/>
<keyword evidence="4" id="KW-0732">Signal</keyword>
<dbReference type="GO" id="GO:0005987">
    <property type="term" value="P:sucrose catabolic process"/>
    <property type="evidence" value="ECO:0007669"/>
    <property type="project" value="TreeGrafter"/>
</dbReference>
<dbReference type="SMART" id="SM00640">
    <property type="entry name" value="Glyco_32"/>
    <property type="match status" value="1"/>
</dbReference>
<dbReference type="GeneID" id="30201043"/>
<dbReference type="InterPro" id="IPR001362">
    <property type="entry name" value="Glyco_hydro_32"/>
</dbReference>
<dbReference type="Gene3D" id="2.115.10.20">
    <property type="entry name" value="Glycosyl hydrolase domain, family 43"/>
    <property type="match status" value="1"/>
</dbReference>
<dbReference type="InterPro" id="IPR018053">
    <property type="entry name" value="Glyco_hydro_32_AS"/>
</dbReference>
<dbReference type="PANTHER" id="PTHR42800">
    <property type="entry name" value="EXOINULINASE INUD (AFU_ORTHOLOGUE AFUA_5G00480)"/>
    <property type="match status" value="1"/>
</dbReference>
<dbReference type="InterPro" id="IPR023296">
    <property type="entry name" value="Glyco_hydro_beta-prop_sf"/>
</dbReference>